<reference evidence="1" key="1">
    <citation type="submission" date="2020-06" db="EMBL/GenBank/DDBJ databases">
        <title>WGS assembly of Ceratodon purpureus strain R40.</title>
        <authorList>
            <person name="Carey S.B."/>
            <person name="Jenkins J."/>
            <person name="Shu S."/>
            <person name="Lovell J.T."/>
            <person name="Sreedasyam A."/>
            <person name="Maumus F."/>
            <person name="Tiley G.P."/>
            <person name="Fernandez-Pozo N."/>
            <person name="Barry K."/>
            <person name="Chen C."/>
            <person name="Wang M."/>
            <person name="Lipzen A."/>
            <person name="Daum C."/>
            <person name="Saski C.A."/>
            <person name="Payton A.C."/>
            <person name="Mcbreen J.C."/>
            <person name="Conrad R.E."/>
            <person name="Kollar L.M."/>
            <person name="Olsson S."/>
            <person name="Huttunen S."/>
            <person name="Landis J.B."/>
            <person name="Wickett N.J."/>
            <person name="Johnson M.G."/>
            <person name="Rensing S.A."/>
            <person name="Grimwood J."/>
            <person name="Schmutz J."/>
            <person name="Mcdaniel S.F."/>
        </authorList>
    </citation>
    <scope>NUCLEOTIDE SEQUENCE</scope>
    <source>
        <strain evidence="1">R40</strain>
    </source>
</reference>
<evidence type="ECO:0000313" key="1">
    <source>
        <dbReference type="EMBL" id="KAG0572002.1"/>
    </source>
</evidence>
<dbReference type="EMBL" id="CM026426">
    <property type="protein sequence ID" value="KAG0572002.1"/>
    <property type="molecule type" value="Genomic_DNA"/>
</dbReference>
<accession>A0A8T0HMI0</accession>
<dbReference type="Proteomes" id="UP000822688">
    <property type="component" value="Chromosome V"/>
</dbReference>
<proteinExistence type="predicted"/>
<comment type="caution">
    <text evidence="1">The sequence shown here is derived from an EMBL/GenBank/DDBJ whole genome shotgun (WGS) entry which is preliminary data.</text>
</comment>
<sequence length="860" mass="98008">MEMKIYVSCYIPNIKQTVMRILQLRADSTILEARDYILTLLGLGEKKILASLGLEREEYLFSGTQMYVEALHTHIDVLHMREQQKLEPCYTLQEEFMRHEHRSPKSSDIFKLRLVLPRFDDEINTDEKSIEESKAGRKRNFEEANHDAVIKKAKLLPQSMISSMASLRDHMKSTDPLSRPEWMELNLPVADVAKWTSTDNRFATNDGRFAYMGRVHYHKLRLLISQLVKERERSYCTSYEQVQSPGHYNDIIGNILVVGPVGTGKSHILAAAASDFTEEFSRNWSVGETRKRVVTIMDCGLLQQDRAFLVLRDALFVAYADDETSLKKLNNYTTLEHLAGFCEATEAQLLWMFDQWQCIEGQTMENVALKNTLFRMCCHHCMVRVASANCELVEKTFYAGQPPAKLFMWDEGLEDKELECWGKWKFVSSITDGDKTKELLDDMELQILLDATGRLPVYLSAWYDALKETIQQTSKGEKVSFESALKVLQTQPVVEKMREDLGNAFEIAKEAGQLTKLIDGVCKYLFGSPMSKPPKDIDIKYFRIVNGIGEPSCGLVGAELARLLQLYNQNNRFFDAACLNAIKREYGSQGRRHPVIGGALVERAVIGVLADRPLVLPLGNMTRFRPTMIELVSGTEQATVENLHMDFLKAGKEEALFMAVPLSTTYKAVDAVLLGFRRESKGCHMYIGGLQVTVGKLPKHRHNRKVFMKKACVKWVPLSLNLEEDITWSMNWIVPEIELPVNAGPLYTKDKVGYEVRSRSHLGRSKTGKEVDCLEIFTTFRQIDSQLSFLDGLNFSPGLEIDSSHRSHKLVSKMPGASISHMCKEIKKTARCSSLTENIMMDLQGNWRLQRQLEIREKNM</sequence>
<organism evidence="1 2">
    <name type="scientific">Ceratodon purpureus</name>
    <name type="common">Fire moss</name>
    <name type="synonym">Dicranum purpureum</name>
    <dbReference type="NCBI Taxonomy" id="3225"/>
    <lineage>
        <taxon>Eukaryota</taxon>
        <taxon>Viridiplantae</taxon>
        <taxon>Streptophyta</taxon>
        <taxon>Embryophyta</taxon>
        <taxon>Bryophyta</taxon>
        <taxon>Bryophytina</taxon>
        <taxon>Bryopsida</taxon>
        <taxon>Dicranidae</taxon>
        <taxon>Pseudoditrichales</taxon>
        <taxon>Ditrichaceae</taxon>
        <taxon>Ceratodon</taxon>
    </lineage>
</organism>
<evidence type="ECO:0000313" key="2">
    <source>
        <dbReference type="Proteomes" id="UP000822688"/>
    </source>
</evidence>
<protein>
    <submittedName>
        <fullName evidence="1">Uncharacterized protein</fullName>
    </submittedName>
</protein>
<keyword evidence="2" id="KW-1185">Reference proteome</keyword>
<dbReference type="AlphaFoldDB" id="A0A8T0HMI0"/>
<gene>
    <name evidence="1" type="ORF">KC19_VG060800</name>
</gene>
<name>A0A8T0HMI0_CERPU</name>